<dbReference type="PROSITE" id="PS51845">
    <property type="entry name" value="PDEASE_I_2"/>
    <property type="match status" value="1"/>
</dbReference>
<dbReference type="InterPro" id="IPR002073">
    <property type="entry name" value="PDEase_catalytic_dom"/>
</dbReference>
<dbReference type="AlphaFoldDB" id="A0A813WRM0"/>
<dbReference type="FunFam" id="1.10.1300.10:FF:000003">
    <property type="entry name" value="Phosphodiesterase"/>
    <property type="match status" value="1"/>
</dbReference>
<feature type="binding site" evidence="7">
    <location>
        <position position="408"/>
    </location>
    <ligand>
        <name>Zn(2+)</name>
        <dbReference type="ChEBI" id="CHEBI:29105"/>
        <label>1</label>
    </ligand>
</feature>
<evidence type="ECO:0000313" key="11">
    <source>
        <dbReference type="EMBL" id="CAF0854566.1"/>
    </source>
</evidence>
<dbReference type="Proteomes" id="UP000681722">
    <property type="component" value="Unassembled WGS sequence"/>
</dbReference>
<comment type="caution">
    <text evidence="11">The sequence shown here is derived from an EMBL/GenBank/DDBJ whole genome shotgun (WGS) entry which is preliminary data.</text>
</comment>
<keyword evidence="4 8" id="KW-0378">Hydrolase</keyword>
<keyword evidence="2" id="KW-0140">cGMP</keyword>
<feature type="binding site" evidence="7">
    <location>
        <position position="407"/>
    </location>
    <ligand>
        <name>Zn(2+)</name>
        <dbReference type="ChEBI" id="CHEBI:29105"/>
        <label>1</label>
    </ligand>
</feature>
<dbReference type="InterPro" id="IPR036971">
    <property type="entry name" value="PDEase_catalytic_dom_sf"/>
</dbReference>
<evidence type="ECO:0000256" key="2">
    <source>
        <dbReference type="ARBA" id="ARBA00022535"/>
    </source>
</evidence>
<dbReference type="GO" id="GO:0046872">
    <property type="term" value="F:metal ion binding"/>
    <property type="evidence" value="ECO:0007669"/>
    <property type="project" value="UniProtKB-KW"/>
</dbReference>
<evidence type="ECO:0000256" key="5">
    <source>
        <dbReference type="PIRSR" id="PIRSR623088-1"/>
    </source>
</evidence>
<evidence type="ECO:0000256" key="7">
    <source>
        <dbReference type="PIRSR" id="PIRSR623088-3"/>
    </source>
</evidence>
<dbReference type="Gene3D" id="3.30.450.40">
    <property type="match status" value="2"/>
</dbReference>
<feature type="domain" description="PDEase" evidence="10">
    <location>
        <begin position="291"/>
        <end position="614"/>
    </location>
</feature>
<reference evidence="11" key="1">
    <citation type="submission" date="2021-02" db="EMBL/GenBank/DDBJ databases">
        <authorList>
            <person name="Nowell W R."/>
        </authorList>
    </citation>
    <scope>NUCLEOTIDE SEQUENCE</scope>
</reference>
<dbReference type="OrthoDB" id="295473at2759"/>
<evidence type="ECO:0000256" key="9">
    <source>
        <dbReference type="SAM" id="MobiDB-lite"/>
    </source>
</evidence>
<dbReference type="Gene3D" id="1.10.1300.10">
    <property type="entry name" value="3'5'-cyclic nucleotide phosphodiesterase, catalytic domain"/>
    <property type="match status" value="1"/>
</dbReference>
<evidence type="ECO:0000256" key="3">
    <source>
        <dbReference type="ARBA" id="ARBA00022723"/>
    </source>
</evidence>
<dbReference type="InterPro" id="IPR003018">
    <property type="entry name" value="GAF"/>
</dbReference>
<dbReference type="PROSITE" id="PS00126">
    <property type="entry name" value="PDEASE_I_1"/>
    <property type="match status" value="1"/>
</dbReference>
<dbReference type="PANTHER" id="PTHR11347">
    <property type="entry name" value="CYCLIC NUCLEOTIDE PHOSPHODIESTERASE"/>
    <property type="match status" value="1"/>
</dbReference>
<comment type="similarity">
    <text evidence="1 8">Belongs to the cyclic nucleotide phosphodiesterase family.</text>
</comment>
<dbReference type="EC" id="3.1.4.-" evidence="8"/>
<dbReference type="Pfam" id="PF00233">
    <property type="entry name" value="PDEase_I"/>
    <property type="match status" value="1"/>
</dbReference>
<keyword evidence="13" id="KW-1185">Reference proteome</keyword>
<feature type="binding site" evidence="6">
    <location>
        <position position="518"/>
    </location>
    <ligand>
        <name>AMP</name>
        <dbReference type="ChEBI" id="CHEBI:456215"/>
    </ligand>
</feature>
<feature type="binding site" evidence="7">
    <location>
        <position position="518"/>
    </location>
    <ligand>
        <name>Zn(2+)</name>
        <dbReference type="ChEBI" id="CHEBI:29105"/>
        <label>1</label>
    </ligand>
</feature>
<feature type="region of interest" description="Disordered" evidence="9">
    <location>
        <begin position="676"/>
        <end position="699"/>
    </location>
</feature>
<feature type="region of interest" description="Disordered" evidence="9">
    <location>
        <begin position="804"/>
        <end position="828"/>
    </location>
</feature>
<dbReference type="SMART" id="SM00471">
    <property type="entry name" value="HDc"/>
    <property type="match status" value="1"/>
</dbReference>
<dbReference type="InterPro" id="IPR029016">
    <property type="entry name" value="GAF-like_dom_sf"/>
</dbReference>
<dbReference type="EMBL" id="CAJOBC010000954">
    <property type="protein sequence ID" value="CAF3642335.1"/>
    <property type="molecule type" value="Genomic_DNA"/>
</dbReference>
<evidence type="ECO:0000313" key="13">
    <source>
        <dbReference type="Proteomes" id="UP000663829"/>
    </source>
</evidence>
<evidence type="ECO:0000259" key="10">
    <source>
        <dbReference type="PROSITE" id="PS51845"/>
    </source>
</evidence>
<evidence type="ECO:0000256" key="1">
    <source>
        <dbReference type="ARBA" id="ARBA00007648"/>
    </source>
</evidence>
<feature type="binding site" evidence="7">
    <location>
        <position position="408"/>
    </location>
    <ligand>
        <name>Zn(2+)</name>
        <dbReference type="ChEBI" id="CHEBI:29105"/>
        <label>2</label>
    </ligand>
</feature>
<evidence type="ECO:0000256" key="6">
    <source>
        <dbReference type="PIRSR" id="PIRSR623088-2"/>
    </source>
</evidence>
<dbReference type="Proteomes" id="UP000663829">
    <property type="component" value="Unassembled WGS sequence"/>
</dbReference>
<dbReference type="CDD" id="cd00077">
    <property type="entry name" value="HDc"/>
    <property type="match status" value="1"/>
</dbReference>
<dbReference type="GO" id="GO:0004114">
    <property type="term" value="F:3',5'-cyclic-nucleotide phosphodiesterase activity"/>
    <property type="evidence" value="ECO:0007669"/>
    <property type="project" value="InterPro"/>
</dbReference>
<feature type="binding site" evidence="6">
    <location>
        <begin position="367"/>
        <end position="371"/>
    </location>
    <ligand>
        <name>AMP</name>
        <dbReference type="ChEBI" id="CHEBI:456215"/>
    </ligand>
</feature>
<feature type="active site" description="Proton donor" evidence="5">
    <location>
        <position position="367"/>
    </location>
</feature>
<dbReference type="Pfam" id="PF01590">
    <property type="entry name" value="GAF"/>
    <property type="match status" value="2"/>
</dbReference>
<name>A0A813WRM0_9BILA</name>
<dbReference type="GO" id="GO:0007165">
    <property type="term" value="P:signal transduction"/>
    <property type="evidence" value="ECO:0007669"/>
    <property type="project" value="InterPro"/>
</dbReference>
<dbReference type="SMART" id="SM00065">
    <property type="entry name" value="GAF"/>
    <property type="match status" value="1"/>
</dbReference>
<proteinExistence type="inferred from homology"/>
<feature type="binding site" evidence="6">
    <location>
        <position position="408"/>
    </location>
    <ligand>
        <name>AMP</name>
        <dbReference type="ChEBI" id="CHEBI:456215"/>
    </ligand>
</feature>
<evidence type="ECO:0000256" key="8">
    <source>
        <dbReference type="RuleBase" id="RU363067"/>
    </source>
</evidence>
<dbReference type="EMBL" id="CAJNOQ010000954">
    <property type="protein sequence ID" value="CAF0854566.1"/>
    <property type="molecule type" value="Genomic_DNA"/>
</dbReference>
<feature type="binding site" evidence="7">
    <location>
        <position position="371"/>
    </location>
    <ligand>
        <name>Zn(2+)</name>
        <dbReference type="ChEBI" id="CHEBI:29105"/>
        <label>1</label>
    </ligand>
</feature>
<dbReference type="InterPro" id="IPR003607">
    <property type="entry name" value="HD/PDEase_dom"/>
</dbReference>
<sequence>MKVAQFIKFVAQDPRFNKEVDIQTGYRTHSICCMPILNKDNVVIGVAQIINKKTGTHEFTHKDLNVFRNYLTFCGIGLSNAQLFELSIQEFKKNQLLLTLARNLFREQSDLEHLIRKITVESQGLLQCTRCCVYILEKAAAKPEEVRITKGFDMIYEQEFKVTTNEFLDNSRYAKIAYHVARSMETVNLSDIGKDATFTHLLAAHGDDNFILKNILCVPIFDKDGKVIGVAQMMNKINERVFTDDDVAIIEAFSIFCGLGINNTQMYENVMRLTCKQKVAFEVLSYHVIASEEDVLRIAHVQLPDPNQLRLYSWDFNDMVLTDDETILASVRMFTELDLIKKLQIPHDVICRWVLSVKKNYRPVIYHNWRHGFNVAQTMFAMLTTGGMNICMNDLERLGLLVACLSHDLDHRGTNNAFQAKVDAPLAKLYSTSTLEHHHFDQCIMIVNSEGNNIFQSLSAEDYKTVIKYIESAILSTDLALYFRKRGDFQKLVENNEEHWTDPAKKELLRGMMMTACDVAAICKPWEIQQVVAKLVASEFFQQGDIERTQLHVEPIPMMDRAKKDELPKMQVGFIDSICLPLYKTLADVDPSLSPLFDGCKRNRSNWEKLAQEHEKLRQLWSENSQENLKKMLEQTNKSPISPLNKLSETKLKNINETINQNTNSISYKIMNEASTTSKPTNTAVASTTKSNSATNTSVDGTEQPIKIIPAISTPANCLLLIKEMPADESNTTADSTTATSNIHLIQVNKHIDVIQSQINDIRQDVEDLRVHIQKIENQKPSSAVTLPTNTTTMGIVTTTSETNSQHQTSFNHHHHHHHSKSSVCVLF</sequence>
<evidence type="ECO:0000256" key="4">
    <source>
        <dbReference type="ARBA" id="ARBA00022801"/>
    </source>
</evidence>
<protein>
    <recommendedName>
        <fullName evidence="8">Phosphodiesterase</fullName>
        <ecNumber evidence="8">3.1.4.-</ecNumber>
    </recommendedName>
</protein>
<feature type="binding site" evidence="6">
    <location>
        <position position="571"/>
    </location>
    <ligand>
        <name>AMP</name>
        <dbReference type="ChEBI" id="CHEBI:456215"/>
    </ligand>
</feature>
<dbReference type="SUPFAM" id="SSF109604">
    <property type="entry name" value="HD-domain/PDEase-like"/>
    <property type="match status" value="1"/>
</dbReference>
<comment type="cofactor">
    <cofactor evidence="8">
        <name>a divalent metal cation</name>
        <dbReference type="ChEBI" id="CHEBI:60240"/>
    </cofactor>
    <text evidence="8">Binds 2 divalent metal cations per subunit. Site 1 may preferentially bind zinc ions, while site 2 has a preference for magnesium and/or manganese ions.</text>
</comment>
<dbReference type="InterPro" id="IPR023174">
    <property type="entry name" value="PDEase_CS"/>
</dbReference>
<evidence type="ECO:0000313" key="12">
    <source>
        <dbReference type="EMBL" id="CAF3642335.1"/>
    </source>
</evidence>
<dbReference type="InterPro" id="IPR023088">
    <property type="entry name" value="PDEase"/>
</dbReference>
<gene>
    <name evidence="11" type="ORF">GPM918_LOCUS6258</name>
    <name evidence="12" type="ORF">SRO942_LOCUS6258</name>
</gene>
<dbReference type="PRINTS" id="PR00387">
    <property type="entry name" value="PDIESTERASE1"/>
</dbReference>
<dbReference type="SUPFAM" id="SSF55781">
    <property type="entry name" value="GAF domain-like"/>
    <property type="match status" value="2"/>
</dbReference>
<feature type="compositionally biased region" description="Basic residues" evidence="9">
    <location>
        <begin position="812"/>
        <end position="821"/>
    </location>
</feature>
<keyword evidence="3 7" id="KW-0479">Metal-binding</keyword>
<feature type="compositionally biased region" description="Low complexity" evidence="9">
    <location>
        <begin position="681"/>
        <end position="699"/>
    </location>
</feature>
<accession>A0A813WRM0</accession>
<organism evidence="11 13">
    <name type="scientific">Didymodactylos carnosus</name>
    <dbReference type="NCBI Taxonomy" id="1234261"/>
    <lineage>
        <taxon>Eukaryota</taxon>
        <taxon>Metazoa</taxon>
        <taxon>Spiralia</taxon>
        <taxon>Gnathifera</taxon>
        <taxon>Rotifera</taxon>
        <taxon>Eurotatoria</taxon>
        <taxon>Bdelloidea</taxon>
        <taxon>Philodinida</taxon>
        <taxon>Philodinidae</taxon>
        <taxon>Didymodactylos</taxon>
    </lineage>
</organism>